<dbReference type="EMBL" id="CP049863">
    <property type="protein sequence ID" value="QIK61797.1"/>
    <property type="molecule type" value="Genomic_DNA"/>
</dbReference>
<dbReference type="EMBL" id="CP049863">
    <property type="protein sequence ID" value="QIK64579.1"/>
    <property type="molecule type" value="Genomic_DNA"/>
</dbReference>
<name>A0A6G7XJH1_9MICO</name>
<evidence type="ECO:0000313" key="2">
    <source>
        <dbReference type="EMBL" id="QIK64579.1"/>
    </source>
</evidence>
<reference evidence="2 3" key="1">
    <citation type="submission" date="2020-03" db="EMBL/GenBank/DDBJ databases">
        <title>Leucobacter sp. nov., isolated from beetles.</title>
        <authorList>
            <person name="Hyun D.-W."/>
            <person name="Bae J.-W."/>
        </authorList>
    </citation>
    <scope>NUCLEOTIDE SEQUENCE [LARGE SCALE GENOMIC DNA]</scope>
    <source>
        <strain evidence="2 3">HDW9C</strain>
    </source>
</reference>
<evidence type="ECO:0000313" key="1">
    <source>
        <dbReference type="EMBL" id="QIK61797.1"/>
    </source>
</evidence>
<gene>
    <name evidence="1" type="ORF">G7068_00160</name>
    <name evidence="2" type="ORF">G7068_16150</name>
</gene>
<keyword evidence="3" id="KW-1185">Reference proteome</keyword>
<dbReference type="KEGG" id="lvi:G7068_00160"/>
<accession>A0A6G7XJH1</accession>
<dbReference type="KEGG" id="lvi:G7068_16150"/>
<proteinExistence type="predicted"/>
<dbReference type="AlphaFoldDB" id="A0A6G7XJH1"/>
<dbReference type="RefSeq" id="WP_166287215.1">
    <property type="nucleotide sequence ID" value="NZ_CP049863.1"/>
</dbReference>
<sequence length="93" mass="10531">MEQERCGQCGMPVWMCHDETGGVQFSIQEDECVAKREIDRRNDADSKKGKSAHGISLRPEPYYVDGATWLETRDTYYKTLVERASEAQEGIAA</sequence>
<protein>
    <submittedName>
        <fullName evidence="2">Uncharacterized protein</fullName>
    </submittedName>
</protein>
<organism evidence="2 3">
    <name type="scientific">Leucobacter viscericola</name>
    <dbReference type="NCBI Taxonomy" id="2714935"/>
    <lineage>
        <taxon>Bacteria</taxon>
        <taxon>Bacillati</taxon>
        <taxon>Actinomycetota</taxon>
        <taxon>Actinomycetes</taxon>
        <taxon>Micrococcales</taxon>
        <taxon>Microbacteriaceae</taxon>
        <taxon>Leucobacter</taxon>
    </lineage>
</organism>
<dbReference type="Proteomes" id="UP000502677">
    <property type="component" value="Chromosome"/>
</dbReference>
<evidence type="ECO:0000313" key="3">
    <source>
        <dbReference type="Proteomes" id="UP000502677"/>
    </source>
</evidence>